<evidence type="ECO:0000313" key="2">
    <source>
        <dbReference type="EMBL" id="PPJ31847.1"/>
    </source>
</evidence>
<evidence type="ECO:0000259" key="1">
    <source>
        <dbReference type="Pfam" id="PF14594"/>
    </source>
</evidence>
<reference evidence="2 3" key="1">
    <citation type="submission" date="2018-02" db="EMBL/GenBank/DDBJ databases">
        <title>8 Nocardia nova and 1 Nocardia cyriacigeorgica strain used for evolution to TMP-SMX.</title>
        <authorList>
            <person name="Mehta H."/>
            <person name="Weng J."/>
            <person name="Shamoo Y."/>
        </authorList>
    </citation>
    <scope>NUCLEOTIDE SEQUENCE [LARGE SCALE GENOMIC DNA]</scope>
    <source>
        <strain evidence="2 3">MDA3139</strain>
    </source>
</reference>
<sequence>MTAPPDFLTLDDVRDYIVTRRKQEAADSRARPAMTVCDKEWDPVCYLRGELAWDFQEIANDTGEGEITLPGDHLLAYWLLDPKRRLEDVHILAETKYWRWSGKCDYIQRIYKAGEMVAVRVHFLHDYHQAKRLICFANPAFGAEFQVPKAMPWAGPSVTGVSLYGLSNLWRVQSLSAIPDNIFDPSQWSGLWDPSAWWTTMVPVNPVTDTSQWTVLSARFPYFHDLVKPTLDSAQLLLRPTRWMPGEPQPAPSFFNLEHSTRVFQVIDKSAYVGPTGTLVDGLLNLVGTLAEDYINEIISELSREEPDEYKLPGWFGTIQSAPWVVFPEGKYSTLRSSTMTIHKALAYAMVTGGKSPQWVNSAAKLAANAALGYLGALIGNPGLALGVFDFLVEDTILAFHRSSNAIRKSAMGPDAWMENWVQGPGVGFTLSTLQAVITGYWDTRGYTSFTAEIDANAPYIPGKHFGLMDRIAFEVAGTWQVDNVHSIRNKGDRSTPPTWEISIGTDEAEEEPAAKLTRYKEQILSLIQQQGVNM</sequence>
<comment type="caution">
    <text evidence="2">The sequence shown here is derived from an EMBL/GenBank/DDBJ whole genome shotgun (WGS) entry which is preliminary data.</text>
</comment>
<gene>
    <name evidence="2" type="ORF">C5E45_32670</name>
</gene>
<dbReference type="AlphaFoldDB" id="A0A2S6ACU5"/>
<accession>A0A2S6ACU5</accession>
<dbReference type="Proteomes" id="UP000239874">
    <property type="component" value="Unassembled WGS sequence"/>
</dbReference>
<protein>
    <recommendedName>
        <fullName evidence="1">Gp28/Gp37-like domain-containing protein</fullName>
    </recommendedName>
</protein>
<feature type="domain" description="Gp28/Gp37-like" evidence="1">
    <location>
        <begin position="34"/>
        <end position="506"/>
    </location>
</feature>
<organism evidence="2 3">
    <name type="scientific">Nocardia nova</name>
    <dbReference type="NCBI Taxonomy" id="37330"/>
    <lineage>
        <taxon>Bacteria</taxon>
        <taxon>Bacillati</taxon>
        <taxon>Actinomycetota</taxon>
        <taxon>Actinomycetes</taxon>
        <taxon>Mycobacteriales</taxon>
        <taxon>Nocardiaceae</taxon>
        <taxon>Nocardia</taxon>
    </lineage>
</organism>
<evidence type="ECO:0000313" key="3">
    <source>
        <dbReference type="Proteomes" id="UP000239874"/>
    </source>
</evidence>
<dbReference type="InterPro" id="IPR029432">
    <property type="entry name" value="Gp28/Gp37-like_dom"/>
</dbReference>
<proteinExistence type="predicted"/>
<dbReference type="Pfam" id="PF14594">
    <property type="entry name" value="Sipho_Gp37"/>
    <property type="match status" value="1"/>
</dbReference>
<dbReference type="RefSeq" id="WP_104380651.1">
    <property type="nucleotide sequence ID" value="NZ_PSZC01000039.1"/>
</dbReference>
<name>A0A2S6ACU5_9NOCA</name>
<dbReference type="EMBL" id="PSZC01000039">
    <property type="protein sequence ID" value="PPJ31847.1"/>
    <property type="molecule type" value="Genomic_DNA"/>
</dbReference>